<feature type="domain" description="Methyltransferase FkbM" evidence="2">
    <location>
        <begin position="75"/>
        <end position="239"/>
    </location>
</feature>
<dbReference type="InterPro" id="IPR052514">
    <property type="entry name" value="SAM-dependent_MTase"/>
</dbReference>
<dbReference type="SUPFAM" id="SSF53335">
    <property type="entry name" value="S-adenosyl-L-methionine-dependent methyltransferases"/>
    <property type="match status" value="1"/>
</dbReference>
<dbReference type="Gene3D" id="3.40.50.150">
    <property type="entry name" value="Vaccinia Virus protein VP39"/>
    <property type="match status" value="1"/>
</dbReference>
<evidence type="ECO:0000256" key="1">
    <source>
        <dbReference type="SAM" id="MobiDB-lite"/>
    </source>
</evidence>
<sequence>MNLLTSGKRSVRRVGLYLFAHLNPGDITIRHHYTRDPMRLHSFRHKGYWFHGRRREQSSMATFRHLVRPGDRVLEVGGHVGYIALYFARLVGPTGTVHVFEPGSNNLPYLRANAAGKPGIRVIAKAVGAEPGELVLFEEDLTGQNNSLVPRFAGLAATQANAIPAHVVGRRVEVTTIDAYVAEAGAAPDFVKVDVEGYEWEVLLGARETIRRTRPALMVEVQTRHREIRDLLHGAGYRLFTPLGSPLSSIPPGASNVFGLPADRQPPDGWPPESLAAAEPAGSRND</sequence>
<name>A0ABQ4EI13_9ACTN</name>
<dbReference type="NCBIfam" id="TIGR01444">
    <property type="entry name" value="fkbM_fam"/>
    <property type="match status" value="1"/>
</dbReference>
<dbReference type="InterPro" id="IPR006342">
    <property type="entry name" value="FkbM_mtfrase"/>
</dbReference>
<dbReference type="Proteomes" id="UP000621500">
    <property type="component" value="Unassembled WGS sequence"/>
</dbReference>
<dbReference type="InterPro" id="IPR029063">
    <property type="entry name" value="SAM-dependent_MTases_sf"/>
</dbReference>
<protein>
    <recommendedName>
        <fullName evidence="2">Methyltransferase FkbM domain-containing protein</fullName>
    </recommendedName>
</protein>
<evidence type="ECO:0000259" key="2">
    <source>
        <dbReference type="Pfam" id="PF05050"/>
    </source>
</evidence>
<dbReference type="PANTHER" id="PTHR34203">
    <property type="entry name" value="METHYLTRANSFERASE, FKBM FAMILY PROTEIN"/>
    <property type="match status" value="1"/>
</dbReference>
<evidence type="ECO:0000313" key="4">
    <source>
        <dbReference type="Proteomes" id="UP000621500"/>
    </source>
</evidence>
<dbReference type="PANTHER" id="PTHR34203:SF15">
    <property type="entry name" value="SLL1173 PROTEIN"/>
    <property type="match status" value="1"/>
</dbReference>
<comment type="caution">
    <text evidence="3">The sequence shown here is derived from an EMBL/GenBank/DDBJ whole genome shotgun (WGS) entry which is preliminary data.</text>
</comment>
<dbReference type="Pfam" id="PF05050">
    <property type="entry name" value="Methyltransf_21"/>
    <property type="match status" value="1"/>
</dbReference>
<organism evidence="3 4">
    <name type="scientific">Plantactinospora mayteni</name>
    <dbReference type="NCBI Taxonomy" id="566021"/>
    <lineage>
        <taxon>Bacteria</taxon>
        <taxon>Bacillati</taxon>
        <taxon>Actinomycetota</taxon>
        <taxon>Actinomycetes</taxon>
        <taxon>Micromonosporales</taxon>
        <taxon>Micromonosporaceae</taxon>
        <taxon>Plantactinospora</taxon>
    </lineage>
</organism>
<evidence type="ECO:0000313" key="3">
    <source>
        <dbReference type="EMBL" id="GIG93871.1"/>
    </source>
</evidence>
<gene>
    <name evidence="3" type="ORF">Pma05_04440</name>
</gene>
<reference evidence="3 4" key="1">
    <citation type="submission" date="2021-01" db="EMBL/GenBank/DDBJ databases">
        <title>Whole genome shotgun sequence of Plantactinospora mayteni NBRC 109088.</title>
        <authorList>
            <person name="Komaki H."/>
            <person name="Tamura T."/>
        </authorList>
    </citation>
    <scope>NUCLEOTIDE SEQUENCE [LARGE SCALE GENOMIC DNA]</scope>
    <source>
        <strain evidence="3 4">NBRC 109088</strain>
    </source>
</reference>
<keyword evidence="4" id="KW-1185">Reference proteome</keyword>
<dbReference type="EMBL" id="BONX01000003">
    <property type="protein sequence ID" value="GIG93871.1"/>
    <property type="molecule type" value="Genomic_DNA"/>
</dbReference>
<proteinExistence type="predicted"/>
<feature type="region of interest" description="Disordered" evidence="1">
    <location>
        <begin position="254"/>
        <end position="286"/>
    </location>
</feature>
<accession>A0ABQ4EI13</accession>